<dbReference type="Proteomes" id="UP000748531">
    <property type="component" value="Unassembled WGS sequence"/>
</dbReference>
<keyword evidence="2" id="KW-1185">Reference proteome</keyword>
<organism evidence="1 2">
    <name type="scientific">Paragonimus heterotremus</name>
    <dbReference type="NCBI Taxonomy" id="100268"/>
    <lineage>
        <taxon>Eukaryota</taxon>
        <taxon>Metazoa</taxon>
        <taxon>Spiralia</taxon>
        <taxon>Lophotrochozoa</taxon>
        <taxon>Platyhelminthes</taxon>
        <taxon>Trematoda</taxon>
        <taxon>Digenea</taxon>
        <taxon>Plagiorchiida</taxon>
        <taxon>Troglotremata</taxon>
        <taxon>Troglotrematidae</taxon>
        <taxon>Paragonimus</taxon>
    </lineage>
</organism>
<sequence>MFFIFKVQTKPWAHKDTSDGEREQSLTVPLYTRSTSGEFGCPRHCGWKPEFNPGSSVDHNSAFSSKLARPALYTRLTQCLTTLAGYPVARCHLFNGLPAQGAFRLNMTKP</sequence>
<name>A0A8J4WTW6_9TREM</name>
<reference evidence="1" key="1">
    <citation type="submission" date="2019-05" db="EMBL/GenBank/DDBJ databases">
        <title>Annotation for the trematode Paragonimus heterotremus.</title>
        <authorList>
            <person name="Choi Y.-J."/>
        </authorList>
    </citation>
    <scope>NUCLEOTIDE SEQUENCE</scope>
    <source>
        <strain evidence="1">LC</strain>
    </source>
</reference>
<protein>
    <submittedName>
        <fullName evidence="1">Uncharacterized protein</fullName>
    </submittedName>
</protein>
<evidence type="ECO:0000313" key="1">
    <source>
        <dbReference type="EMBL" id="KAF5404185.1"/>
    </source>
</evidence>
<evidence type="ECO:0000313" key="2">
    <source>
        <dbReference type="Proteomes" id="UP000748531"/>
    </source>
</evidence>
<dbReference type="AlphaFoldDB" id="A0A8J4WTW6"/>
<gene>
    <name evidence="1" type="ORF">PHET_02458</name>
</gene>
<accession>A0A8J4WTW6</accession>
<dbReference type="EMBL" id="LUCH01000848">
    <property type="protein sequence ID" value="KAF5404185.1"/>
    <property type="molecule type" value="Genomic_DNA"/>
</dbReference>
<comment type="caution">
    <text evidence="1">The sequence shown here is derived from an EMBL/GenBank/DDBJ whole genome shotgun (WGS) entry which is preliminary data.</text>
</comment>
<proteinExistence type="predicted"/>